<feature type="compositionally biased region" description="Polar residues" evidence="1">
    <location>
        <begin position="929"/>
        <end position="941"/>
    </location>
</feature>
<evidence type="ECO:0000313" key="4">
    <source>
        <dbReference type="Proteomes" id="UP000237839"/>
    </source>
</evidence>
<proteinExistence type="predicted"/>
<comment type="caution">
    <text evidence="3">The sequence shown here is derived from an EMBL/GenBank/DDBJ whole genome shotgun (WGS) entry which is preliminary data.</text>
</comment>
<gene>
    <name evidence="3" type="ORF">S2091_2734</name>
</gene>
<feature type="domain" description="Bacteriophage tail tape measure N-terminal" evidence="2">
    <location>
        <begin position="130"/>
        <end position="324"/>
    </location>
</feature>
<protein>
    <submittedName>
        <fullName evidence="3">Prophage tail length tape measure protein</fullName>
    </submittedName>
</protein>
<feature type="region of interest" description="Disordered" evidence="1">
    <location>
        <begin position="929"/>
        <end position="948"/>
    </location>
</feature>
<evidence type="ECO:0000256" key="1">
    <source>
        <dbReference type="SAM" id="MobiDB-lite"/>
    </source>
</evidence>
<dbReference type="InterPro" id="IPR009628">
    <property type="entry name" value="Phage_tape_measure_N"/>
</dbReference>
<evidence type="ECO:0000259" key="2">
    <source>
        <dbReference type="Pfam" id="PF06791"/>
    </source>
</evidence>
<sequence>MSDSVDIQTLGIAVVATGATEATAQVKDFGDAANAAGEKVKGVTAPLAQLNENLTITERAAAAAAASANRLAIEQQALGRSTSDLSIGAQVYLDKLREQALAAQSGLSSMAAQAEALGIAKSEYEPLIEQIEAATASSHKLSFATAGVTRELGVMAGEIARGNYARLEGSMMTLANRTGLLTMLLDPLVLGVAAVGGAFIAAGVLAIKGAEEFNAINLALNNTGNSAGRTAAQLMDMSKRVGGASGDIGQAREALTLLAATGRISGDNLEEFGNIAVAMAKSTGSSVGDVVKSLAGLSDDALKWSENYQKQHHFMTGAAYDLIKSLHDEGDEAAAVSVVLQTLEEYNNRMAPPKEAGTISKWWESWVDVIHQASEGLKSIGVPNSNFEQINIALQKRTELETTLNSAKSSSSATYIAQIQGELNANLSLINSLRDVGKAELQKAKDQQTAGASGDHKIVNEAYLSSSQNASPALQQAQALLKDTAAYKQAIIGYKSTDEEYILAVQRHNANQAAIVDSFSTKDKLSDYDKLTDSLKVQLAEQELLLSADGKLSAGEKERAKILQELNNGTISLTASQLESVQAKLAEIIADQQALQIKNDDIKAAETLAATRQKAIDSLITQAEKLENSSKVQGKANSLIEEETSRRNANELAVKKETLALMEQQNIGSPNSSMGKDIDAIKLEIDYLGQLSAAQHRVATDMSLSEQATAADKASKELDKYLDPHRAQQFGASMKAAFGSAGAALGGLIDALGKYDKAQEESDKARINAKKELDAHAVTDIQYQQRLADITNMQAQQQIGSYADMAQAASGYFDKNSTGYTIMQDAEKAYRAISAALAMEDFLVKSGLQTSFLGLFAASKATAAAIDTAATGDSVANSMIRASADGIAAFVKTLASIPYPFNLVAAASVAAIVVGMGVKLSAAHAGGESTSASDQAATGTGTVLGDPTGKSDSVNASLKLIAANSTSQLSQTGQLLTAFNSLSATLANMTTTILQSAGIGIAGGVNSPVSLTANSSEANSLNSMLNTVRLGVGDSITTKITNAVSNAIFGGSQTLTGQGISSNNATVAQVAAGGFQASSYANISTSGGWFHGDSNSTQTNSLGSATNQQFSLAIGQMASSISDAASLIGISGPAFTANLNNFVVSIGKIDTKGMTTTQVEAALQTAFAAMGDKMATWAVAGIGKFTQAGEGALQTLVRVATDYATIDSDLAGVGMTFGAVGLASVGARENLISLAGGLTTLTSGIQFVQSNFMNQAQQSAPLVADLTQKMGALGLGAITTQAQFLALYQSLNLNTAAGQSMLVSLNQIAPEFQQVSDYQTALAAGTLKLTSQQTAAQTTLQNAYSAQATALNSVISAMGSFATATDQFRTSLQLGSLSTLTPAQQYAAAQQQYQSVLGNLNSSDPTTQANAQGQLQSASTAFLTASQTYNASSVQYQSDYAKVQANLAAVVTGATAQSNTATQQLAALNTQVAGLITVNASVLTVQQGTIAVTNAVNAMNASLGTNLTAAVNALIAQVAAQSNAQAAQTAASIAANNIANANAAKTIADRLDVFNPTNGRTRIQLA</sequence>
<dbReference type="OrthoDB" id="8695541at2"/>
<organism evidence="3 4">
    <name type="scientific">Solimicrobium silvestre</name>
    <dbReference type="NCBI Taxonomy" id="2099400"/>
    <lineage>
        <taxon>Bacteria</taxon>
        <taxon>Pseudomonadati</taxon>
        <taxon>Pseudomonadota</taxon>
        <taxon>Betaproteobacteria</taxon>
        <taxon>Burkholderiales</taxon>
        <taxon>Oxalobacteraceae</taxon>
        <taxon>Solimicrobium</taxon>
    </lineage>
</organism>
<dbReference type="RefSeq" id="WP_105532489.1">
    <property type="nucleotide sequence ID" value="NZ_PUGF01000012.1"/>
</dbReference>
<dbReference type="EMBL" id="PUGF01000012">
    <property type="protein sequence ID" value="PRC92679.1"/>
    <property type="molecule type" value="Genomic_DNA"/>
</dbReference>
<dbReference type="Proteomes" id="UP000237839">
    <property type="component" value="Unassembled WGS sequence"/>
</dbReference>
<reference evidence="3 4" key="1">
    <citation type="submission" date="2018-02" db="EMBL/GenBank/DDBJ databases">
        <title>Solimicrobium silvestre gen. nov., sp. nov., isolated from alpine forest soil.</title>
        <authorList>
            <person name="Margesin R."/>
            <person name="Albuquerque L."/>
            <person name="Zhang D.-C."/>
            <person name="Froufe H.J.C."/>
            <person name="Severino R."/>
            <person name="Roxo I."/>
            <person name="Egas C."/>
            <person name="Da Costa M.S."/>
        </authorList>
    </citation>
    <scope>NUCLEOTIDE SEQUENCE [LARGE SCALE GENOMIC DNA]</scope>
    <source>
        <strain evidence="3 4">S20-91</strain>
    </source>
</reference>
<dbReference type="Pfam" id="PF06791">
    <property type="entry name" value="TMP_2"/>
    <property type="match status" value="1"/>
</dbReference>
<keyword evidence="4" id="KW-1185">Reference proteome</keyword>
<accession>A0A2S9GY86</accession>
<name>A0A2S9GY86_9BURK</name>
<evidence type="ECO:0000313" key="3">
    <source>
        <dbReference type="EMBL" id="PRC92679.1"/>
    </source>
</evidence>